<dbReference type="PROSITE" id="PS50850">
    <property type="entry name" value="MFS"/>
    <property type="match status" value="1"/>
</dbReference>
<dbReference type="Pfam" id="PF07690">
    <property type="entry name" value="MFS_1"/>
    <property type="match status" value="1"/>
</dbReference>
<dbReference type="GO" id="GO:0022857">
    <property type="term" value="F:transmembrane transporter activity"/>
    <property type="evidence" value="ECO:0007669"/>
    <property type="project" value="InterPro"/>
</dbReference>
<feature type="transmembrane region" description="Helical" evidence="7">
    <location>
        <begin position="422"/>
        <end position="445"/>
    </location>
</feature>
<feature type="transmembrane region" description="Helical" evidence="7">
    <location>
        <begin position="137"/>
        <end position="156"/>
    </location>
</feature>
<dbReference type="STRING" id="1314771.A0A197K938"/>
<evidence type="ECO:0000313" key="10">
    <source>
        <dbReference type="Proteomes" id="UP000078512"/>
    </source>
</evidence>
<keyword evidence="10" id="KW-1185">Reference proteome</keyword>
<dbReference type="OrthoDB" id="10021397at2759"/>
<dbReference type="SUPFAM" id="SSF103473">
    <property type="entry name" value="MFS general substrate transporter"/>
    <property type="match status" value="1"/>
</dbReference>
<feature type="transmembrane region" description="Helical" evidence="7">
    <location>
        <begin position="465"/>
        <end position="486"/>
    </location>
</feature>
<keyword evidence="6 7" id="KW-0472">Membrane</keyword>
<dbReference type="Gene3D" id="1.20.1250.20">
    <property type="entry name" value="MFS general substrate transporter like domains"/>
    <property type="match status" value="1"/>
</dbReference>
<keyword evidence="5 7" id="KW-1133">Transmembrane helix</keyword>
<feature type="transmembrane region" description="Helical" evidence="7">
    <location>
        <begin position="106"/>
        <end position="125"/>
    </location>
</feature>
<feature type="transmembrane region" description="Helical" evidence="7">
    <location>
        <begin position="368"/>
        <end position="389"/>
    </location>
</feature>
<dbReference type="EMBL" id="KV442022">
    <property type="protein sequence ID" value="OAQ33196.1"/>
    <property type="molecule type" value="Genomic_DNA"/>
</dbReference>
<feature type="transmembrane region" description="Helical" evidence="7">
    <location>
        <begin position="513"/>
        <end position="531"/>
    </location>
</feature>
<feature type="transmembrane region" description="Helical" evidence="7">
    <location>
        <begin position="69"/>
        <end position="94"/>
    </location>
</feature>
<dbReference type="Gene3D" id="1.20.1720.10">
    <property type="entry name" value="Multidrug resistance protein D"/>
    <property type="match status" value="1"/>
</dbReference>
<sequence length="548" mass="58794">MTEDTTNALQVAEKGKLEVEHPHSIDSVPTSVDGEVEENGEAEVEEVGDEGVLPTGYVDQSRVLPRKELVFVFVALMIVIFLASLDQTIVSVLIPALGKAFNAPQYIAWVGTSYLLTNTATQPLYGKLSDIFGRKNTIIAAILLFLAGSLICGAAPSMNVLIFGRALSGSGAGGMISLTLIIISDVVSMRDRGKYQGIIGSMFGLSSVIGPLLGGVLAEKSTWRWGFYLNLPLGAVGTAIIMWILRLPAVEGTRQDKLKRVDFLGSFTIVIGIVCVLLSTNWGGNEYAWNSVQIIVPYVVGGLFLLAFLYVEAKVAVEPIMPYRLFRNRSVSSAYATSFFVGGAFMGAIFYCPLYFQMVKHYNATKAGIHLLPMVAGMLVGGIGGGIAVSKTGRYRPFIWGALIIYTTGIALLSLWDENSGLGIQIGFLFLVGLGLGGCMQNIVLAGQCAVSQADIATVTSLMSFFRSMGGVVCVAIGGSLINNILTQNGVDPNNFAVIYTHPEIYAKATQAIFLQCIAWPVLAFISSLFLKHHVLRKTVREETAGEA</sequence>
<dbReference type="InterPro" id="IPR036259">
    <property type="entry name" value="MFS_trans_sf"/>
</dbReference>
<dbReference type="PANTHER" id="PTHR23501">
    <property type="entry name" value="MAJOR FACILITATOR SUPERFAMILY"/>
    <property type="match status" value="1"/>
</dbReference>
<protein>
    <submittedName>
        <fullName evidence="9">MFS general substrate transporter</fullName>
    </submittedName>
</protein>
<accession>A0A197K938</accession>
<organism evidence="9 10">
    <name type="scientific">Linnemannia elongata AG-77</name>
    <dbReference type="NCBI Taxonomy" id="1314771"/>
    <lineage>
        <taxon>Eukaryota</taxon>
        <taxon>Fungi</taxon>
        <taxon>Fungi incertae sedis</taxon>
        <taxon>Mucoromycota</taxon>
        <taxon>Mortierellomycotina</taxon>
        <taxon>Mortierellomycetes</taxon>
        <taxon>Mortierellales</taxon>
        <taxon>Mortierellaceae</taxon>
        <taxon>Linnemannia</taxon>
    </lineage>
</organism>
<evidence type="ECO:0000313" key="9">
    <source>
        <dbReference type="EMBL" id="OAQ33196.1"/>
    </source>
</evidence>
<name>A0A197K938_9FUNG</name>
<keyword evidence="4 7" id="KW-0812">Transmembrane</keyword>
<dbReference type="AlphaFoldDB" id="A0A197K938"/>
<feature type="transmembrane region" description="Helical" evidence="7">
    <location>
        <begin position="294"/>
        <end position="313"/>
    </location>
</feature>
<dbReference type="InterPro" id="IPR020846">
    <property type="entry name" value="MFS_dom"/>
</dbReference>
<evidence type="ECO:0000256" key="6">
    <source>
        <dbReference type="ARBA" id="ARBA00023136"/>
    </source>
</evidence>
<evidence type="ECO:0000259" key="8">
    <source>
        <dbReference type="PROSITE" id="PS50850"/>
    </source>
</evidence>
<proteinExistence type="inferred from homology"/>
<dbReference type="FunFam" id="1.20.1720.10:FF:000013">
    <property type="entry name" value="Related to multidrug resistance proteins"/>
    <property type="match status" value="1"/>
</dbReference>
<dbReference type="PANTHER" id="PTHR23501:SF191">
    <property type="entry name" value="VACUOLAR BASIC AMINO ACID TRANSPORTER 4"/>
    <property type="match status" value="1"/>
</dbReference>
<evidence type="ECO:0000256" key="4">
    <source>
        <dbReference type="ARBA" id="ARBA00022692"/>
    </source>
</evidence>
<evidence type="ECO:0000256" key="3">
    <source>
        <dbReference type="ARBA" id="ARBA00022448"/>
    </source>
</evidence>
<comment type="subcellular location">
    <subcellularLocation>
        <location evidence="1">Endomembrane system</location>
        <topology evidence="1">Multi-pass membrane protein</topology>
    </subcellularLocation>
</comment>
<evidence type="ECO:0000256" key="7">
    <source>
        <dbReference type="SAM" id="Phobius"/>
    </source>
</evidence>
<dbReference type="PRINTS" id="PR01036">
    <property type="entry name" value="TCRTETB"/>
</dbReference>
<comment type="similarity">
    <text evidence="2">Belongs to the major facilitator superfamily.</text>
</comment>
<evidence type="ECO:0000256" key="1">
    <source>
        <dbReference type="ARBA" id="ARBA00004127"/>
    </source>
</evidence>
<dbReference type="GO" id="GO:0005886">
    <property type="term" value="C:plasma membrane"/>
    <property type="evidence" value="ECO:0007669"/>
    <property type="project" value="TreeGrafter"/>
</dbReference>
<feature type="transmembrane region" description="Helical" evidence="7">
    <location>
        <begin position="195"/>
        <end position="213"/>
    </location>
</feature>
<feature type="domain" description="Major facilitator superfamily (MFS) profile" evidence="8">
    <location>
        <begin position="72"/>
        <end position="536"/>
    </location>
</feature>
<feature type="transmembrane region" description="Helical" evidence="7">
    <location>
        <begin position="162"/>
        <end position="183"/>
    </location>
</feature>
<feature type="transmembrane region" description="Helical" evidence="7">
    <location>
        <begin position="334"/>
        <end position="356"/>
    </location>
</feature>
<feature type="transmembrane region" description="Helical" evidence="7">
    <location>
        <begin position="261"/>
        <end position="282"/>
    </location>
</feature>
<dbReference type="CDD" id="cd17502">
    <property type="entry name" value="MFS_Azr1_MDR_like"/>
    <property type="match status" value="1"/>
</dbReference>
<dbReference type="Proteomes" id="UP000078512">
    <property type="component" value="Unassembled WGS sequence"/>
</dbReference>
<gene>
    <name evidence="9" type="ORF">K457DRAFT_256335</name>
</gene>
<reference evidence="9 10" key="1">
    <citation type="submission" date="2016-05" db="EMBL/GenBank/DDBJ databases">
        <title>Genome sequencing reveals origins of a unique bacterial endosymbiosis in the earliest lineages of terrestrial Fungi.</title>
        <authorList>
            <consortium name="DOE Joint Genome Institute"/>
            <person name="Uehling J."/>
            <person name="Gryganskyi A."/>
            <person name="Hameed K."/>
            <person name="Tschaplinski T."/>
            <person name="Misztal P."/>
            <person name="Wu S."/>
            <person name="Desiro A."/>
            <person name="Vande Pol N."/>
            <person name="Du Z.-Y."/>
            <person name="Zienkiewicz A."/>
            <person name="Zienkiewicz K."/>
            <person name="Morin E."/>
            <person name="Tisserant E."/>
            <person name="Splivallo R."/>
            <person name="Hainaut M."/>
            <person name="Henrissat B."/>
            <person name="Ohm R."/>
            <person name="Kuo A."/>
            <person name="Yan J."/>
            <person name="Lipzen A."/>
            <person name="Nolan M."/>
            <person name="Labutti K."/>
            <person name="Barry K."/>
            <person name="Goldstein A."/>
            <person name="Labbe J."/>
            <person name="Schadt C."/>
            <person name="Tuskan G."/>
            <person name="Grigoriev I."/>
            <person name="Martin F."/>
            <person name="Vilgalys R."/>
            <person name="Bonito G."/>
        </authorList>
    </citation>
    <scope>NUCLEOTIDE SEQUENCE [LARGE SCALE GENOMIC DNA]</scope>
    <source>
        <strain evidence="9 10">AG-77</strain>
    </source>
</reference>
<feature type="transmembrane region" description="Helical" evidence="7">
    <location>
        <begin position="398"/>
        <end position="416"/>
    </location>
</feature>
<keyword evidence="3" id="KW-0813">Transport</keyword>
<feature type="transmembrane region" description="Helical" evidence="7">
    <location>
        <begin position="225"/>
        <end position="249"/>
    </location>
</feature>
<evidence type="ECO:0000256" key="5">
    <source>
        <dbReference type="ARBA" id="ARBA00022989"/>
    </source>
</evidence>
<evidence type="ECO:0000256" key="2">
    <source>
        <dbReference type="ARBA" id="ARBA00008335"/>
    </source>
</evidence>
<dbReference type="GO" id="GO:0012505">
    <property type="term" value="C:endomembrane system"/>
    <property type="evidence" value="ECO:0007669"/>
    <property type="project" value="UniProtKB-SubCell"/>
</dbReference>
<dbReference type="InterPro" id="IPR011701">
    <property type="entry name" value="MFS"/>
</dbReference>